<gene>
    <name evidence="1" type="ORF">GLAREA_03888</name>
</gene>
<dbReference type="GeneID" id="19462943"/>
<keyword evidence="2" id="KW-1185">Reference proteome</keyword>
<reference evidence="1 2" key="1">
    <citation type="journal article" date="2013" name="BMC Genomics">
        <title>Genomics-driven discovery of the pneumocandin biosynthetic gene cluster in the fungus Glarea lozoyensis.</title>
        <authorList>
            <person name="Chen L."/>
            <person name="Yue Q."/>
            <person name="Zhang X."/>
            <person name="Xiang M."/>
            <person name="Wang C."/>
            <person name="Li S."/>
            <person name="Che Y."/>
            <person name="Ortiz-Lopez F.J."/>
            <person name="Bills G.F."/>
            <person name="Liu X."/>
            <person name="An Z."/>
        </authorList>
    </citation>
    <scope>NUCLEOTIDE SEQUENCE [LARGE SCALE GENOMIC DNA]</scope>
    <source>
        <strain evidence="2">ATCC 20868 / MF5171</strain>
    </source>
</reference>
<organism evidence="1 2">
    <name type="scientific">Glarea lozoyensis (strain ATCC 20868 / MF5171)</name>
    <dbReference type="NCBI Taxonomy" id="1116229"/>
    <lineage>
        <taxon>Eukaryota</taxon>
        <taxon>Fungi</taxon>
        <taxon>Dikarya</taxon>
        <taxon>Ascomycota</taxon>
        <taxon>Pezizomycotina</taxon>
        <taxon>Leotiomycetes</taxon>
        <taxon>Helotiales</taxon>
        <taxon>Helotiaceae</taxon>
        <taxon>Glarea</taxon>
    </lineage>
</organism>
<evidence type="ECO:0000313" key="2">
    <source>
        <dbReference type="Proteomes" id="UP000016922"/>
    </source>
</evidence>
<dbReference type="HOGENOM" id="CLU_816487_0_0_1"/>
<dbReference type="EMBL" id="KE145363">
    <property type="protein sequence ID" value="EPE30921.1"/>
    <property type="molecule type" value="Genomic_DNA"/>
</dbReference>
<dbReference type="KEGG" id="glz:GLAREA_03888"/>
<dbReference type="AlphaFoldDB" id="S3DG00"/>
<sequence>MSSFSPSSHPPLLKLPRELRDEIWELVLAPRIIIALPKLPTSNFFDVVGEHDRFGENLYYPELERDSNMRGAYHGDLHQYFDDRTDDWDPDEVPTCKNVFYKKYADLAWTLANQQIHEETSKILEKVTVVMRETIKNRQLQEPVRPAFLHLLSQGRVVFECGPYETVSFLLTSAPGTLACVRSLYIGQEMGIERMFDTRSGGTMYRLWEALDIRRIQRQRLGHEEVAGLAQLLRTHLPNLKELAFWARVEDYETFLDDDDEYSEDYDGYFDRPPAWDLLEDFCGLVNDGPLEVLHVMFAYTHEEPQFPSDGKKRPFATEASFQGLMDKHGIVMTRDEEGLKLAERRWTASGIGAIGTLRRVEERNV</sequence>
<name>S3DG00_GLAL2</name>
<dbReference type="RefSeq" id="XP_008082332.1">
    <property type="nucleotide sequence ID" value="XM_008084141.1"/>
</dbReference>
<protein>
    <submittedName>
        <fullName evidence="1">Uncharacterized protein</fullName>
    </submittedName>
</protein>
<accession>S3DG00</accession>
<evidence type="ECO:0000313" key="1">
    <source>
        <dbReference type="EMBL" id="EPE30921.1"/>
    </source>
</evidence>
<dbReference type="Proteomes" id="UP000016922">
    <property type="component" value="Unassembled WGS sequence"/>
</dbReference>
<proteinExistence type="predicted"/>